<name>A0ABY4YXL6_9MICO</name>
<evidence type="ECO:0000256" key="1">
    <source>
        <dbReference type="ARBA" id="ARBA00008710"/>
    </source>
</evidence>
<dbReference type="PANTHER" id="PTHR39428:SF3">
    <property type="entry name" value="DEAZAFLAVIN-DEPENDENT NITROREDUCTASE"/>
    <property type="match status" value="1"/>
</dbReference>
<dbReference type="NCBIfam" id="TIGR00026">
    <property type="entry name" value="hi_GC_TIGR00026"/>
    <property type="match status" value="1"/>
</dbReference>
<dbReference type="PANTHER" id="PTHR39428">
    <property type="entry name" value="F420H(2)-DEPENDENT QUINONE REDUCTASE RV1261C"/>
    <property type="match status" value="1"/>
</dbReference>
<dbReference type="RefSeq" id="WP_252594846.1">
    <property type="nucleotide sequence ID" value="NZ_CP099489.1"/>
</dbReference>
<comment type="catalytic activity">
    <reaction evidence="2">
        <text>oxidized coenzyme F420-(gamma-L-Glu)(n) + a quinol + H(+) = reduced coenzyme F420-(gamma-L-Glu)(n) + a quinone</text>
        <dbReference type="Rhea" id="RHEA:39663"/>
        <dbReference type="Rhea" id="RHEA-COMP:12939"/>
        <dbReference type="Rhea" id="RHEA-COMP:14378"/>
        <dbReference type="ChEBI" id="CHEBI:15378"/>
        <dbReference type="ChEBI" id="CHEBI:24646"/>
        <dbReference type="ChEBI" id="CHEBI:132124"/>
        <dbReference type="ChEBI" id="CHEBI:133980"/>
        <dbReference type="ChEBI" id="CHEBI:139511"/>
    </reaction>
</comment>
<dbReference type="Gene3D" id="2.30.110.10">
    <property type="entry name" value="Electron Transport, Fmn-binding Protein, Chain A"/>
    <property type="match status" value="1"/>
</dbReference>
<gene>
    <name evidence="3" type="ORF">NF556_07035</name>
</gene>
<comment type="similarity">
    <text evidence="1">Belongs to the F420H(2)-dependent quinone reductase family.</text>
</comment>
<keyword evidence="4" id="KW-1185">Reference proteome</keyword>
<evidence type="ECO:0000313" key="3">
    <source>
        <dbReference type="EMBL" id="USQ81396.1"/>
    </source>
</evidence>
<organism evidence="3 4">
    <name type="scientific">Ornithinimicrobium faecis</name>
    <dbReference type="NCBI Taxonomy" id="2934158"/>
    <lineage>
        <taxon>Bacteria</taxon>
        <taxon>Bacillati</taxon>
        <taxon>Actinomycetota</taxon>
        <taxon>Actinomycetes</taxon>
        <taxon>Micrococcales</taxon>
        <taxon>Ornithinimicrobiaceae</taxon>
        <taxon>Ornithinimicrobium</taxon>
    </lineage>
</organism>
<evidence type="ECO:0000256" key="2">
    <source>
        <dbReference type="ARBA" id="ARBA00049106"/>
    </source>
</evidence>
<evidence type="ECO:0000313" key="4">
    <source>
        <dbReference type="Proteomes" id="UP001056455"/>
    </source>
</evidence>
<sequence>MPNTPVSASGKPPRVPPRWFVTRAWKVHRALYRLMPGTAALSRAKPGKWGTMRLTVLGRRSGQERSVILAYIEDGADIVTMAMNGWGEGEPAWWLNLQAHPEATLELKDGGPRPVTVRRAEGTEHERLWDRYREVEDGKLDGYAAQRSTPTSLVILSPRARREHST</sequence>
<dbReference type="EMBL" id="CP099489">
    <property type="protein sequence ID" value="USQ81396.1"/>
    <property type="molecule type" value="Genomic_DNA"/>
</dbReference>
<dbReference type="InterPro" id="IPR004378">
    <property type="entry name" value="F420H2_quin_Rdtase"/>
</dbReference>
<reference evidence="3" key="1">
    <citation type="submission" date="2022-06" db="EMBL/GenBank/DDBJ databases">
        <title>Ornithinimicrobium HY1793.</title>
        <authorList>
            <person name="Huang Y."/>
        </authorList>
    </citation>
    <scope>NUCLEOTIDE SEQUENCE</scope>
    <source>
        <strain evidence="3">HY1793</strain>
    </source>
</reference>
<dbReference type="Proteomes" id="UP001056455">
    <property type="component" value="Chromosome"/>
</dbReference>
<proteinExistence type="inferred from homology"/>
<protein>
    <submittedName>
        <fullName evidence="3">Nitroreductase family deazaflavin-dependent oxidoreductase</fullName>
    </submittedName>
</protein>
<dbReference type="Pfam" id="PF04075">
    <property type="entry name" value="F420H2_quin_red"/>
    <property type="match status" value="1"/>
</dbReference>
<dbReference type="InterPro" id="IPR012349">
    <property type="entry name" value="Split_barrel_FMN-bd"/>
</dbReference>
<accession>A0ABY4YXL6</accession>